<dbReference type="PANTHER" id="PTHR45431:SF3">
    <property type="entry name" value="RHODANESE-LIKE DOMAIN-CONTAINING PROTEIN 15, CHLOROPLASTIC"/>
    <property type="match status" value="1"/>
</dbReference>
<evidence type="ECO:0000259" key="2">
    <source>
        <dbReference type="PROSITE" id="PS50206"/>
    </source>
</evidence>
<dbReference type="Pfam" id="PF00581">
    <property type="entry name" value="Rhodanese"/>
    <property type="match status" value="1"/>
</dbReference>
<gene>
    <name evidence="3" type="ORF">SAMN04488503_0623</name>
</gene>
<feature type="domain" description="Rhodanese" evidence="2">
    <location>
        <begin position="52"/>
        <end position="157"/>
    </location>
</feature>
<keyword evidence="1" id="KW-0732">Signal</keyword>
<dbReference type="RefSeq" id="WP_089271594.1">
    <property type="nucleotide sequence ID" value="NZ_FZOC01000001.1"/>
</dbReference>
<accession>A0A238Y2L3</accession>
<keyword evidence="3" id="KW-0808">Transferase</keyword>
<sequence>MTPRALLQALCSLVLCLGFTAMALAADPPQDQRKHTPLGKYLTSPEAHELWKAGGVAIVDVRTPEEYDFVGHPTMAPNVPVQLWVGKFDAGKKAMPLADNPAFVDQMKLRFKPGDAIAMLCRSGHRSALAAKKLIAAGFTNVFNIIDGFEGDKNTDKASPGFGKRTVNGWRNANLPWTNDLDEKLVFQADK</sequence>
<evidence type="ECO:0000313" key="4">
    <source>
        <dbReference type="Proteomes" id="UP000198324"/>
    </source>
</evidence>
<dbReference type="Gene3D" id="3.40.250.10">
    <property type="entry name" value="Rhodanese-like domain"/>
    <property type="match status" value="1"/>
</dbReference>
<proteinExistence type="predicted"/>
<dbReference type="InterPro" id="IPR052367">
    <property type="entry name" value="Thiosulfate_ST/Rhodanese-like"/>
</dbReference>
<dbReference type="GO" id="GO:0016740">
    <property type="term" value="F:transferase activity"/>
    <property type="evidence" value="ECO:0007669"/>
    <property type="project" value="UniProtKB-KW"/>
</dbReference>
<organism evidence="3 4">
    <name type="scientific">Humidesulfovibrio mexicanus</name>
    <dbReference type="NCBI Taxonomy" id="147047"/>
    <lineage>
        <taxon>Bacteria</taxon>
        <taxon>Pseudomonadati</taxon>
        <taxon>Thermodesulfobacteriota</taxon>
        <taxon>Desulfovibrionia</taxon>
        <taxon>Desulfovibrionales</taxon>
        <taxon>Desulfovibrionaceae</taxon>
        <taxon>Humidesulfovibrio</taxon>
    </lineage>
</organism>
<protein>
    <submittedName>
        <fullName evidence="3">Rhodanese-related sulfurtransferase</fullName>
    </submittedName>
</protein>
<dbReference type="SUPFAM" id="SSF52821">
    <property type="entry name" value="Rhodanese/Cell cycle control phosphatase"/>
    <property type="match status" value="1"/>
</dbReference>
<keyword evidence="4" id="KW-1185">Reference proteome</keyword>
<dbReference type="SMART" id="SM00450">
    <property type="entry name" value="RHOD"/>
    <property type="match status" value="1"/>
</dbReference>
<name>A0A238Y2L3_9BACT</name>
<dbReference type="PANTHER" id="PTHR45431">
    <property type="entry name" value="RHODANESE-LIKE DOMAIN-CONTAINING PROTEIN 15, CHLOROPLASTIC"/>
    <property type="match status" value="1"/>
</dbReference>
<evidence type="ECO:0000313" key="3">
    <source>
        <dbReference type="EMBL" id="SNR65212.1"/>
    </source>
</evidence>
<reference evidence="3 4" key="1">
    <citation type="submission" date="2017-06" db="EMBL/GenBank/DDBJ databases">
        <authorList>
            <person name="Kim H.J."/>
            <person name="Triplett B.A."/>
        </authorList>
    </citation>
    <scope>NUCLEOTIDE SEQUENCE [LARGE SCALE GENOMIC DNA]</scope>
    <source>
        <strain evidence="3 4">DSM 13116</strain>
    </source>
</reference>
<dbReference type="PROSITE" id="PS50206">
    <property type="entry name" value="RHODANESE_3"/>
    <property type="match status" value="1"/>
</dbReference>
<feature type="chain" id="PRO_5013167399" evidence="1">
    <location>
        <begin position="26"/>
        <end position="191"/>
    </location>
</feature>
<dbReference type="Proteomes" id="UP000198324">
    <property type="component" value="Unassembled WGS sequence"/>
</dbReference>
<dbReference type="AlphaFoldDB" id="A0A238Y2L3"/>
<dbReference type="InterPro" id="IPR001763">
    <property type="entry name" value="Rhodanese-like_dom"/>
</dbReference>
<feature type="signal peptide" evidence="1">
    <location>
        <begin position="1"/>
        <end position="25"/>
    </location>
</feature>
<evidence type="ECO:0000256" key="1">
    <source>
        <dbReference type="SAM" id="SignalP"/>
    </source>
</evidence>
<dbReference type="InterPro" id="IPR036873">
    <property type="entry name" value="Rhodanese-like_dom_sf"/>
</dbReference>
<dbReference type="OrthoDB" id="5471138at2"/>
<dbReference type="EMBL" id="FZOC01000001">
    <property type="protein sequence ID" value="SNR65212.1"/>
    <property type="molecule type" value="Genomic_DNA"/>
</dbReference>